<dbReference type="Pfam" id="PF01323">
    <property type="entry name" value="DSBA"/>
    <property type="match status" value="1"/>
</dbReference>
<evidence type="ECO:0000313" key="3">
    <source>
        <dbReference type="Proteomes" id="UP001596139"/>
    </source>
</evidence>
<dbReference type="PANTHER" id="PTHR13887">
    <property type="entry name" value="GLUTATHIONE S-TRANSFERASE KAPPA"/>
    <property type="match status" value="1"/>
</dbReference>
<dbReference type="Gene3D" id="1.25.40.10">
    <property type="entry name" value="Tetratricopeptide repeat domain"/>
    <property type="match status" value="1"/>
</dbReference>
<name>A0ABW1MMK9_9ACTN</name>
<proteinExistence type="predicted"/>
<reference evidence="3" key="1">
    <citation type="journal article" date="2019" name="Int. J. Syst. Evol. Microbiol.">
        <title>The Global Catalogue of Microorganisms (GCM) 10K type strain sequencing project: providing services to taxonomists for standard genome sequencing and annotation.</title>
        <authorList>
            <consortium name="The Broad Institute Genomics Platform"/>
            <consortium name="The Broad Institute Genome Sequencing Center for Infectious Disease"/>
            <person name="Wu L."/>
            <person name="Ma J."/>
        </authorList>
    </citation>
    <scope>NUCLEOTIDE SEQUENCE [LARGE SCALE GENOMIC DNA]</scope>
    <source>
        <strain evidence="3">CGMCC 1.15180</strain>
    </source>
</reference>
<gene>
    <name evidence="2" type="ORF">ACFP4F_20705</name>
</gene>
<sequence length="325" mass="35468">MRIEIWADVVCAWAYIGKRRLEKALAGREPDGAEVEVVWRPFRIDPTTPDRAVPIEEAWRDPMVDAALRQCAPGLSPAENRVRISEIAAADGLGPRWGAAWRAASHDAHRLMHLALGHGGAGLQNEVAEQVMKAHFIDGADISDRSSLQDIAVRSGFAAGAALLDTDAGDQDVRELLLIGKARAIATSPTIVVGDRALAGAQPPEVIADFLAQGDRSRELPAEVRRLRWAESLLDQHDPLGALTMLKPLLDEHADDPNVRRLAARGYFHSAQLSRAREVLEALVEDALDDSYARLMLGRTLQRMGKEDEAVVHLKMAGAMTPEYA</sequence>
<evidence type="ECO:0000259" key="1">
    <source>
        <dbReference type="Pfam" id="PF01323"/>
    </source>
</evidence>
<feature type="domain" description="DSBA-like thioredoxin" evidence="1">
    <location>
        <begin position="3"/>
        <end position="211"/>
    </location>
</feature>
<dbReference type="PANTHER" id="PTHR13887:SF41">
    <property type="entry name" value="THIOREDOXIN SUPERFAMILY PROTEIN"/>
    <property type="match status" value="1"/>
</dbReference>
<dbReference type="InterPro" id="IPR001853">
    <property type="entry name" value="DSBA-like_thioredoxin_dom"/>
</dbReference>
<protein>
    <submittedName>
        <fullName evidence="2">DsbA family protein</fullName>
    </submittedName>
</protein>
<accession>A0ABW1MMK9</accession>
<organism evidence="2 3">
    <name type="scientific">Streptomyces ochraceiscleroticus</name>
    <dbReference type="NCBI Taxonomy" id="47761"/>
    <lineage>
        <taxon>Bacteria</taxon>
        <taxon>Bacillati</taxon>
        <taxon>Actinomycetota</taxon>
        <taxon>Actinomycetes</taxon>
        <taxon>Kitasatosporales</taxon>
        <taxon>Streptomycetaceae</taxon>
        <taxon>Streptomyces</taxon>
    </lineage>
</organism>
<dbReference type="InterPro" id="IPR036249">
    <property type="entry name" value="Thioredoxin-like_sf"/>
</dbReference>
<dbReference type="Proteomes" id="UP001596139">
    <property type="component" value="Unassembled WGS sequence"/>
</dbReference>
<dbReference type="InterPro" id="IPR011990">
    <property type="entry name" value="TPR-like_helical_dom_sf"/>
</dbReference>
<comment type="caution">
    <text evidence="2">The sequence shown here is derived from an EMBL/GenBank/DDBJ whole genome shotgun (WGS) entry which is preliminary data.</text>
</comment>
<dbReference type="RefSeq" id="WP_031049926.1">
    <property type="nucleotide sequence ID" value="NZ_JBHSPX010000006.1"/>
</dbReference>
<dbReference type="EMBL" id="JBHSPX010000006">
    <property type="protein sequence ID" value="MFC6064948.1"/>
    <property type="molecule type" value="Genomic_DNA"/>
</dbReference>
<keyword evidence="3" id="KW-1185">Reference proteome</keyword>
<dbReference type="SUPFAM" id="SSF52833">
    <property type="entry name" value="Thioredoxin-like"/>
    <property type="match status" value="1"/>
</dbReference>
<dbReference type="SUPFAM" id="SSF48452">
    <property type="entry name" value="TPR-like"/>
    <property type="match status" value="1"/>
</dbReference>
<dbReference type="CDD" id="cd03024">
    <property type="entry name" value="DsbA_FrnE"/>
    <property type="match status" value="1"/>
</dbReference>
<dbReference type="Pfam" id="PF14559">
    <property type="entry name" value="TPR_19"/>
    <property type="match status" value="1"/>
</dbReference>
<dbReference type="Gene3D" id="3.40.30.10">
    <property type="entry name" value="Glutaredoxin"/>
    <property type="match status" value="1"/>
</dbReference>
<evidence type="ECO:0000313" key="2">
    <source>
        <dbReference type="EMBL" id="MFC6064948.1"/>
    </source>
</evidence>